<feature type="region of interest" description="Disordered" evidence="3">
    <location>
        <begin position="663"/>
        <end position="810"/>
    </location>
</feature>
<keyword evidence="7" id="KW-1185">Reference proteome</keyword>
<dbReference type="Proteomes" id="UP000663852">
    <property type="component" value="Unassembled WGS sequence"/>
</dbReference>
<dbReference type="Gene3D" id="3.80.10.10">
    <property type="entry name" value="Ribonuclease Inhibitor"/>
    <property type="match status" value="2"/>
</dbReference>
<keyword evidence="4" id="KW-1133">Transmembrane helix</keyword>
<evidence type="ECO:0000256" key="2">
    <source>
        <dbReference type="ARBA" id="ARBA00022737"/>
    </source>
</evidence>
<feature type="region of interest" description="Disordered" evidence="3">
    <location>
        <begin position="935"/>
        <end position="990"/>
    </location>
</feature>
<feature type="region of interest" description="Disordered" evidence="3">
    <location>
        <begin position="847"/>
        <end position="884"/>
    </location>
</feature>
<evidence type="ECO:0000256" key="1">
    <source>
        <dbReference type="ARBA" id="ARBA00022614"/>
    </source>
</evidence>
<feature type="compositionally biased region" description="Low complexity" evidence="3">
    <location>
        <begin position="937"/>
        <end position="948"/>
    </location>
</feature>
<dbReference type="PANTHER" id="PTHR24366:SF96">
    <property type="entry name" value="LEUCINE RICH REPEAT CONTAINING 53"/>
    <property type="match status" value="1"/>
</dbReference>
<keyword evidence="4" id="KW-0812">Transmembrane</keyword>
<feature type="compositionally biased region" description="Low complexity" evidence="3">
    <location>
        <begin position="663"/>
        <end position="793"/>
    </location>
</feature>
<sequence length="990" mass="104806">MPFLWQTCLGTHECNKTIIGQTMTFTCPQNVSNPMLQLSNFTSDQLENITVFIAQGLPNPANASQFLQGPFTSIPPNICMMPNLITVIFANNQINNVDPTGYLSECFSSLVTLDLSYNQITMFPSYLIYNTPTLKNLYFQHNNLTEVPANAFSDISTLEIINFAYNQLTAVELWTLDVKTNADFSYNQITSITNKYLYSSITTRSMTGKVSLTGNGPTINFTDVVYEMYNQCDEVIQWYFEDNDNPPEPYFTKKLGFLDFGTTVIDCSCAQLYFLKQATPVLSGSNIYPVLNTMCSNSSQNNTYTRLFNSSCANSLFDRISTAPFTQTYPRFCRINESGETALTVKTNMSAPSFNASAYPHYATVDMNPGTCFFTFTNLTTVNIQCTIDTSNNASRIPAALLSNTSMSSVTRVTFMPAASSLPTYLCSLPSRQIDLSYQAFTALSDATFPCLDYFTKVSLSHNMLTSVSISNGNFKNLTSLDLSSNMLTMIPYSVLTPTPTSLNYLDLRNNSITYLDFFIYTRKNITINLDNNPINVTNILNPQNSTLVNQTSSTATIMLPESVTDSTVIIDDSTVIAYGLCNDFQTLSSILTSLDAATNIQLNCNCSSINLKQLYQAQGMSITDSYPCANEADTASFRNLTVATCPSSASFSNGLCSNTTSTNTTTTTTTTTTTAATGGNGTTTNTTTTAATGGNGTTTNTTTTAATGGNGTTTTTATTAATGGNGTTTTTATTAATGGNGTTTTTATTAAAGGNGTTTTTATTAATGGNGTTTTTTSASVSNTSSTNVSGSAQGGSGLQSSDQNSSDSNRTGLIVGLVVGIVGFLILLAALIAAVLLYRYCRGGGGGTEKRRVSRTAVKGSTKGDGQAPGVTPSDRFHSRNSRGVKLAPISSTSSQFPTGPVGTVVPSSTNLTAPVHNPIVRGPVRGIPLRPLASTSSIGSPTTTTLGNPAPLHLTSSSPMSPSPFTQPHAPRPILPHMLNTGGSGFA</sequence>
<dbReference type="InterPro" id="IPR032675">
    <property type="entry name" value="LRR_dom_sf"/>
</dbReference>
<reference evidence="5" key="1">
    <citation type="submission" date="2021-02" db="EMBL/GenBank/DDBJ databases">
        <authorList>
            <person name="Nowell W R."/>
        </authorList>
    </citation>
    <scope>NUCLEOTIDE SEQUENCE</scope>
</reference>
<accession>A0A813Y582</accession>
<evidence type="ECO:0000256" key="4">
    <source>
        <dbReference type="SAM" id="Phobius"/>
    </source>
</evidence>
<dbReference type="OrthoDB" id="2013775at2759"/>
<dbReference type="PANTHER" id="PTHR24366">
    <property type="entry name" value="IG(IMMUNOGLOBULIN) AND LRR(LEUCINE RICH REPEAT) DOMAINS"/>
    <property type="match status" value="1"/>
</dbReference>
<feature type="transmembrane region" description="Helical" evidence="4">
    <location>
        <begin position="815"/>
        <end position="840"/>
    </location>
</feature>
<organism evidence="5 7">
    <name type="scientific">Adineta ricciae</name>
    <name type="common">Rotifer</name>
    <dbReference type="NCBI Taxonomy" id="249248"/>
    <lineage>
        <taxon>Eukaryota</taxon>
        <taxon>Metazoa</taxon>
        <taxon>Spiralia</taxon>
        <taxon>Gnathifera</taxon>
        <taxon>Rotifera</taxon>
        <taxon>Eurotatoria</taxon>
        <taxon>Bdelloidea</taxon>
        <taxon>Adinetida</taxon>
        <taxon>Adinetidae</taxon>
        <taxon>Adineta</taxon>
    </lineage>
</organism>
<evidence type="ECO:0000313" key="5">
    <source>
        <dbReference type="EMBL" id="CAF0875935.1"/>
    </source>
</evidence>
<name>A0A813Y582_ADIRI</name>
<feature type="compositionally biased region" description="Low complexity" evidence="3">
    <location>
        <begin position="800"/>
        <end position="810"/>
    </location>
</feature>
<dbReference type="Proteomes" id="UP000663828">
    <property type="component" value="Unassembled WGS sequence"/>
</dbReference>
<dbReference type="EMBL" id="CAJNOJ010000213">
    <property type="protein sequence ID" value="CAF1297350.1"/>
    <property type="molecule type" value="Genomic_DNA"/>
</dbReference>
<protein>
    <submittedName>
        <fullName evidence="5">Uncharacterized protein</fullName>
    </submittedName>
</protein>
<evidence type="ECO:0000313" key="6">
    <source>
        <dbReference type="EMBL" id="CAF1297350.1"/>
    </source>
</evidence>
<proteinExistence type="predicted"/>
<gene>
    <name evidence="6" type="ORF">EDS130_LOCUS30415</name>
    <name evidence="5" type="ORF">XAT740_LOCUS6738</name>
</gene>
<dbReference type="InterPro" id="IPR003591">
    <property type="entry name" value="Leu-rich_rpt_typical-subtyp"/>
</dbReference>
<dbReference type="PROSITE" id="PS51450">
    <property type="entry name" value="LRR"/>
    <property type="match status" value="2"/>
</dbReference>
<keyword evidence="2" id="KW-0677">Repeat</keyword>
<keyword evidence="4" id="KW-0472">Membrane</keyword>
<keyword evidence="1" id="KW-0433">Leucine-rich repeat</keyword>
<dbReference type="EMBL" id="CAJNOR010000310">
    <property type="protein sequence ID" value="CAF0875935.1"/>
    <property type="molecule type" value="Genomic_DNA"/>
</dbReference>
<evidence type="ECO:0000256" key="3">
    <source>
        <dbReference type="SAM" id="MobiDB-lite"/>
    </source>
</evidence>
<evidence type="ECO:0000313" key="7">
    <source>
        <dbReference type="Proteomes" id="UP000663828"/>
    </source>
</evidence>
<dbReference type="SMART" id="SM00369">
    <property type="entry name" value="LRR_TYP"/>
    <property type="match status" value="4"/>
</dbReference>
<dbReference type="AlphaFoldDB" id="A0A813Y582"/>
<comment type="caution">
    <text evidence="5">The sequence shown here is derived from an EMBL/GenBank/DDBJ whole genome shotgun (WGS) entry which is preliminary data.</text>
</comment>
<dbReference type="InterPro" id="IPR001611">
    <property type="entry name" value="Leu-rich_rpt"/>
</dbReference>
<dbReference type="SUPFAM" id="SSF52058">
    <property type="entry name" value="L domain-like"/>
    <property type="match status" value="1"/>
</dbReference>